<keyword evidence="5 11" id="KW-0472">Membrane</keyword>
<reference evidence="14" key="3">
    <citation type="submission" date="2025-09" db="UniProtKB">
        <authorList>
            <consortium name="Ensembl"/>
        </authorList>
    </citation>
    <scope>IDENTIFICATION</scope>
    <source>
        <strain evidence="14">broiler</strain>
    </source>
</reference>
<dbReference type="Pfam" id="PF00020">
    <property type="entry name" value="TNFR_c6"/>
    <property type="match status" value="1"/>
</dbReference>
<evidence type="ECO:0000256" key="9">
    <source>
        <dbReference type="PROSITE-ProRule" id="PRU00206"/>
    </source>
</evidence>
<dbReference type="Gene3D" id="2.10.50.10">
    <property type="entry name" value="Tumor Necrosis Factor Receptor, subunit A, domain 2"/>
    <property type="match status" value="2"/>
</dbReference>
<comment type="caution">
    <text evidence="9">Lacks conserved residue(s) required for the propagation of feature annotation.</text>
</comment>
<gene>
    <name evidence="14" type="primary">EDA2R</name>
</gene>
<keyword evidence="12" id="KW-0732">Signal</keyword>
<dbReference type="GO" id="GO:0043123">
    <property type="term" value="P:positive regulation of canonical NF-kappaB signal transduction"/>
    <property type="evidence" value="ECO:0000318"/>
    <property type="project" value="GO_Central"/>
</dbReference>
<dbReference type="InterPro" id="IPR001368">
    <property type="entry name" value="TNFR/NGFR_Cys_rich_reg"/>
</dbReference>
<dbReference type="OrthoDB" id="10017617at2759"/>
<feature type="chain" id="PRO_5036459403" evidence="12">
    <location>
        <begin position="30"/>
        <end position="584"/>
    </location>
</feature>
<evidence type="ECO:0000256" key="4">
    <source>
        <dbReference type="ARBA" id="ARBA00022989"/>
    </source>
</evidence>
<comment type="subcellular location">
    <subcellularLocation>
        <location evidence="1">Membrane</location>
        <topology evidence="1">Single-pass membrane protein</topology>
    </subcellularLocation>
</comment>
<evidence type="ECO:0000256" key="6">
    <source>
        <dbReference type="ARBA" id="ARBA00023157"/>
    </source>
</evidence>
<reference evidence="14" key="1">
    <citation type="submission" date="2020-11" db="EMBL/GenBank/DDBJ databases">
        <title>Gallus gallus (Chicken) genome, bGalGal1, GRCg7b, maternal haplotype autosomes + Z &amp; W.</title>
        <authorList>
            <person name="Warren W."/>
            <person name="Formenti G."/>
            <person name="Fedrigo O."/>
            <person name="Haase B."/>
            <person name="Mountcastle J."/>
            <person name="Balacco J."/>
            <person name="Tracey A."/>
            <person name="Schneider V."/>
            <person name="Okimoto R."/>
            <person name="Cheng H."/>
            <person name="Hawken R."/>
            <person name="Howe K."/>
            <person name="Jarvis E.D."/>
        </authorList>
    </citation>
    <scope>NUCLEOTIDE SEQUENCE [LARGE SCALE GENOMIC DNA]</scope>
    <source>
        <strain evidence="14">Broiler</strain>
    </source>
</reference>
<dbReference type="PROSITE" id="PS50050">
    <property type="entry name" value="TNFR_NGFR_2"/>
    <property type="match status" value="1"/>
</dbReference>
<dbReference type="GO" id="GO:0005886">
    <property type="term" value="C:plasma membrane"/>
    <property type="evidence" value="ECO:0000318"/>
    <property type="project" value="GO_Central"/>
</dbReference>
<keyword evidence="6 9" id="KW-1015">Disulfide bond</keyword>
<evidence type="ECO:0000256" key="2">
    <source>
        <dbReference type="ARBA" id="ARBA00022692"/>
    </source>
</evidence>
<keyword evidence="4 11" id="KW-1133">Transmembrane helix</keyword>
<dbReference type="Ensembl" id="ENSGALT00010040700.1">
    <property type="protein sequence ID" value="ENSGALP00010023665.1"/>
    <property type="gene ID" value="ENSGALG00010016872.1"/>
</dbReference>
<dbReference type="PRINTS" id="PR01973">
    <property type="entry name" value="TNFACTORR27"/>
</dbReference>
<evidence type="ECO:0000256" key="3">
    <source>
        <dbReference type="ARBA" id="ARBA00022737"/>
    </source>
</evidence>
<feature type="transmembrane region" description="Helical" evidence="11">
    <location>
        <begin position="218"/>
        <end position="242"/>
    </location>
</feature>
<feature type="region of interest" description="Disordered" evidence="10">
    <location>
        <begin position="411"/>
        <end position="469"/>
    </location>
</feature>
<dbReference type="PANTHER" id="PTHR12120">
    <property type="entry name" value="TNFR-CYS DOMAIN-CONTAINING PROTEIN"/>
    <property type="match status" value="1"/>
</dbReference>
<evidence type="ECO:0000259" key="13">
    <source>
        <dbReference type="PROSITE" id="PS50050"/>
    </source>
</evidence>
<keyword evidence="7" id="KW-0675">Receptor</keyword>
<dbReference type="InterPro" id="IPR034060">
    <property type="entry name" value="TNFRSF27_N"/>
</dbReference>
<dbReference type="SMART" id="SM00208">
    <property type="entry name" value="TNFR"/>
    <property type="match status" value="2"/>
</dbReference>
<evidence type="ECO:0000256" key="5">
    <source>
        <dbReference type="ARBA" id="ARBA00023136"/>
    </source>
</evidence>
<dbReference type="GeneTree" id="ENSGT00940000153259"/>
<keyword evidence="8" id="KW-0325">Glycoprotein</keyword>
<accession>A0A8V0YRL1</accession>
<dbReference type="PROSITE" id="PS00652">
    <property type="entry name" value="TNFR_NGFR_1"/>
    <property type="match status" value="2"/>
</dbReference>
<dbReference type="GO" id="GO:0038023">
    <property type="term" value="F:signaling receptor activity"/>
    <property type="evidence" value="ECO:0000318"/>
    <property type="project" value="GO_Central"/>
</dbReference>
<dbReference type="GO" id="GO:0046330">
    <property type="term" value="P:positive regulation of JNK cascade"/>
    <property type="evidence" value="ECO:0000318"/>
    <property type="project" value="GO_Central"/>
</dbReference>
<dbReference type="Proteomes" id="UP000000539">
    <property type="component" value="Chromosome 4"/>
</dbReference>
<feature type="disulfide bond" evidence="9">
    <location>
        <begin position="98"/>
        <end position="111"/>
    </location>
</feature>
<feature type="repeat" description="TNFR-Cys" evidence="9">
    <location>
        <begin position="82"/>
        <end position="121"/>
    </location>
</feature>
<name>A0A8V0YRL1_CHICK</name>
<organism evidence="14 15">
    <name type="scientific">Gallus gallus</name>
    <name type="common">Chicken</name>
    <dbReference type="NCBI Taxonomy" id="9031"/>
    <lineage>
        <taxon>Eukaryota</taxon>
        <taxon>Metazoa</taxon>
        <taxon>Chordata</taxon>
        <taxon>Craniata</taxon>
        <taxon>Vertebrata</taxon>
        <taxon>Euteleostomi</taxon>
        <taxon>Archelosauria</taxon>
        <taxon>Archosauria</taxon>
        <taxon>Dinosauria</taxon>
        <taxon>Saurischia</taxon>
        <taxon>Theropoda</taxon>
        <taxon>Coelurosauria</taxon>
        <taxon>Aves</taxon>
        <taxon>Neognathae</taxon>
        <taxon>Galloanserae</taxon>
        <taxon>Galliformes</taxon>
        <taxon>Phasianidae</taxon>
        <taxon>Phasianinae</taxon>
        <taxon>Gallus</taxon>
    </lineage>
</organism>
<evidence type="ECO:0000256" key="8">
    <source>
        <dbReference type="ARBA" id="ARBA00023180"/>
    </source>
</evidence>
<dbReference type="GO" id="GO:0005031">
    <property type="term" value="F:tumor necrosis factor receptor activity"/>
    <property type="evidence" value="ECO:0007669"/>
    <property type="project" value="InterPro"/>
</dbReference>
<evidence type="ECO:0000256" key="1">
    <source>
        <dbReference type="ARBA" id="ARBA00004167"/>
    </source>
</evidence>
<sequence>MGDPWPSRPLPGLLCWIRLSRVLPWGCEAVPGFPGALQRSIPSASCSWWALRHEQVGLSAAPLLAAAPALERRYQHLPATMGCQETEYLDEHGKCVPCRSCMPGQELSKDCGDGVGGDAQCIACPPRKFKDSWGHHGCKTCLSCTLINRIQKSNCTATANAVCGECLPGFYRKARLSGQLDWECIPCTKQTPSSEPQCQSRTNLVKVAVPTVPPQDTALLALTSSALVIIVLVLLALSIIYCKRFWKSQCQRVFLRTQNFSGQRAMFPTSAVPGRFLCEEQMSGPCCLGMKNLSPCYRQTEGPVEAVQFISEGEAIGLQLPPAQPELELPPAVAGSPVPKGQLARSSLESQPLMRGCAERRATTMTPSDVRSGTAEALAPLSSCASEMQHKWPHTPVECTELDLQKFSSQMEFVSSERSEEAGTRAAPKESGSAALEANSGLSMSPARGMSTAMQSPAMQSPATESRERQVNDAQSLVTQISSTMKGLPVAELPHSLVQSLAFLLDPSLNGVKNFSHVALELGVMPQLLGHISGFEQLVAHLTYSGDSVTIPRLAQALQRLQRFDALLLLCDHFALSQIQGRQC</sequence>
<keyword evidence="2 11" id="KW-0812">Transmembrane</keyword>
<dbReference type="PANTHER" id="PTHR12120:SF8">
    <property type="entry name" value="TUMOR NECROSIS FACTOR RECEPTOR SUPERFAMILY MEMBER 27"/>
    <property type="match status" value="1"/>
</dbReference>
<feature type="domain" description="TNFR-Cys" evidence="13">
    <location>
        <begin position="82"/>
        <end position="121"/>
    </location>
</feature>
<evidence type="ECO:0000256" key="7">
    <source>
        <dbReference type="ARBA" id="ARBA00023170"/>
    </source>
</evidence>
<evidence type="ECO:0000313" key="15">
    <source>
        <dbReference type="Proteomes" id="UP000000539"/>
    </source>
</evidence>
<feature type="compositionally biased region" description="Polar residues" evidence="10">
    <location>
        <begin position="452"/>
        <end position="464"/>
    </location>
</feature>
<dbReference type="InterPro" id="IPR047526">
    <property type="entry name" value="TNR19/27/EDAR"/>
</dbReference>
<dbReference type="AlphaFoldDB" id="A0A8V0YRL1"/>
<evidence type="ECO:0000256" key="12">
    <source>
        <dbReference type="SAM" id="SignalP"/>
    </source>
</evidence>
<feature type="region of interest" description="Disordered" evidence="10">
    <location>
        <begin position="333"/>
        <end position="352"/>
    </location>
</feature>
<dbReference type="CDD" id="cd15838">
    <property type="entry name" value="TNFRSF27"/>
    <property type="match status" value="1"/>
</dbReference>
<reference evidence="14" key="2">
    <citation type="submission" date="2025-08" db="UniProtKB">
        <authorList>
            <consortium name="Ensembl"/>
        </authorList>
    </citation>
    <scope>IDENTIFICATION</scope>
    <source>
        <strain evidence="14">broiler</strain>
    </source>
</reference>
<protein>
    <submittedName>
        <fullName evidence="14">Ectodysplasin A2 receptor</fullName>
    </submittedName>
</protein>
<dbReference type="InterPro" id="IPR022319">
    <property type="entry name" value="TNFR_27"/>
</dbReference>
<keyword evidence="3" id="KW-0677">Repeat</keyword>
<evidence type="ECO:0000256" key="11">
    <source>
        <dbReference type="SAM" id="Phobius"/>
    </source>
</evidence>
<feature type="signal peptide" evidence="12">
    <location>
        <begin position="1"/>
        <end position="29"/>
    </location>
</feature>
<dbReference type="FunCoup" id="A0A8V0YRL1">
    <property type="interactions" value="2"/>
</dbReference>
<evidence type="ECO:0000256" key="10">
    <source>
        <dbReference type="SAM" id="MobiDB-lite"/>
    </source>
</evidence>
<proteinExistence type="predicted"/>
<keyword evidence="15" id="KW-1185">Reference proteome</keyword>
<evidence type="ECO:0000313" key="14">
    <source>
        <dbReference type="Ensembl" id="ENSGALP00010023665.1"/>
    </source>
</evidence>
<dbReference type="FunFam" id="2.10.50.10:FF:000003">
    <property type="entry name" value="Tumor necrosis factor receptor superfamily member 19"/>
    <property type="match status" value="1"/>
</dbReference>